<dbReference type="Gene3D" id="1.10.260.40">
    <property type="entry name" value="lambda repressor-like DNA-binding domains"/>
    <property type="match status" value="1"/>
</dbReference>
<dbReference type="EMBL" id="JACKZP010000271">
    <property type="protein sequence ID" value="MBC1305571.1"/>
    <property type="molecule type" value="Genomic_DNA"/>
</dbReference>
<evidence type="ECO:0000313" key="2">
    <source>
        <dbReference type="Proteomes" id="UP000570851"/>
    </source>
</evidence>
<dbReference type="RefSeq" id="WP_041457320.1">
    <property type="nucleotide sequence ID" value="NZ_JACKZP010000271.1"/>
</dbReference>
<keyword evidence="2" id="KW-1185">Reference proteome</keyword>
<dbReference type="SUPFAM" id="SSF47413">
    <property type="entry name" value="lambda repressor-like DNA-binding domains"/>
    <property type="match status" value="1"/>
</dbReference>
<dbReference type="Proteomes" id="UP000570851">
    <property type="component" value="Unassembled WGS sequence"/>
</dbReference>
<comment type="caution">
    <text evidence="1">The sequence shown here is derived from an EMBL/GenBank/DDBJ whole genome shotgun (WGS) entry which is preliminary data.</text>
</comment>
<organism evidence="1 2">
    <name type="scientific">Trichormus variabilis N2B</name>
    <dbReference type="NCBI Taxonomy" id="2681315"/>
    <lineage>
        <taxon>Bacteria</taxon>
        <taxon>Bacillati</taxon>
        <taxon>Cyanobacteriota</taxon>
        <taxon>Cyanophyceae</taxon>
        <taxon>Nostocales</taxon>
        <taxon>Nostocaceae</taxon>
        <taxon>Trichormus</taxon>
    </lineage>
</organism>
<dbReference type="InterPro" id="IPR010982">
    <property type="entry name" value="Lambda_DNA-bd_dom_sf"/>
</dbReference>
<proteinExistence type="predicted"/>
<keyword evidence="1" id="KW-0614">Plasmid</keyword>
<dbReference type="GeneID" id="58727188"/>
<evidence type="ECO:0000313" key="1">
    <source>
        <dbReference type="EMBL" id="MBC1305571.1"/>
    </source>
</evidence>
<sequence>MASQERTQEVVMLPLSEVGSIKWTEERGQKMRSLRGDMPLVNLSKKLAEHDVEISRQYLHKMETDSDVKGASPEMVTGLCKVFGCSLAELLCLKETKIVQLGVDKCN</sequence>
<protein>
    <submittedName>
        <fullName evidence="1">Helix-turn-helix transcriptional regulator</fullName>
    </submittedName>
</protein>
<name>A0ABR6SGR4_ANAVA</name>
<reference evidence="1 2" key="1">
    <citation type="submission" date="2019-11" db="EMBL/GenBank/DDBJ databases">
        <title>Comparison of genomes from free-living endosymbiotic cyanobacteria isolated from Azolla.</title>
        <authorList>
            <person name="Thiel T."/>
            <person name="Pratte B."/>
        </authorList>
    </citation>
    <scope>NUCLEOTIDE SEQUENCE [LARGE SCALE GENOMIC DNA]</scope>
    <source>
        <strain evidence="1 2">N2B</strain>
        <plasmid evidence="1">pN2B-A</plasmid>
    </source>
</reference>
<accession>A0ABR6SGR4</accession>
<geneLocation type="plasmid" evidence="1">
    <name>pN2B-A</name>
</geneLocation>
<gene>
    <name evidence="1" type="ORF">GNE12_27150</name>
</gene>